<dbReference type="Pfam" id="PF00512">
    <property type="entry name" value="HisKA"/>
    <property type="match status" value="1"/>
</dbReference>
<dbReference type="Pfam" id="PF02518">
    <property type="entry name" value="HATPase_c"/>
    <property type="match status" value="1"/>
</dbReference>
<evidence type="ECO:0000256" key="1">
    <source>
        <dbReference type="ARBA" id="ARBA00000085"/>
    </source>
</evidence>
<keyword evidence="7" id="KW-0067">ATP-binding</keyword>
<evidence type="ECO:0000256" key="12">
    <source>
        <dbReference type="SAM" id="Phobius"/>
    </source>
</evidence>
<keyword evidence="3 11" id="KW-0597">Phosphoprotein</keyword>
<evidence type="ECO:0000256" key="10">
    <source>
        <dbReference type="ARBA" id="ARBA00068150"/>
    </source>
</evidence>
<evidence type="ECO:0000256" key="6">
    <source>
        <dbReference type="ARBA" id="ARBA00022777"/>
    </source>
</evidence>
<dbReference type="FunFam" id="3.30.565.10:FF:000010">
    <property type="entry name" value="Sensor histidine kinase RcsC"/>
    <property type="match status" value="1"/>
</dbReference>
<reference evidence="15 16" key="1">
    <citation type="submission" date="2020-07" db="EMBL/GenBank/DDBJ databases">
        <authorList>
            <person name="Feng X."/>
        </authorList>
    </citation>
    <scope>NUCLEOTIDE SEQUENCE [LARGE SCALE GENOMIC DNA]</scope>
    <source>
        <strain evidence="15 16">JCM23202</strain>
    </source>
</reference>
<keyword evidence="12" id="KW-1133">Transmembrane helix</keyword>
<evidence type="ECO:0000256" key="2">
    <source>
        <dbReference type="ARBA" id="ARBA00012438"/>
    </source>
</evidence>
<dbReference type="CDD" id="cd00082">
    <property type="entry name" value="HisKA"/>
    <property type="match status" value="1"/>
</dbReference>
<evidence type="ECO:0000256" key="11">
    <source>
        <dbReference type="PROSITE-ProRule" id="PRU00169"/>
    </source>
</evidence>
<dbReference type="SMART" id="SM00387">
    <property type="entry name" value="HATPase_c"/>
    <property type="match status" value="1"/>
</dbReference>
<evidence type="ECO:0000256" key="7">
    <source>
        <dbReference type="ARBA" id="ARBA00022840"/>
    </source>
</evidence>
<dbReference type="InterPro" id="IPR001638">
    <property type="entry name" value="Solute-binding_3/MltF_N"/>
</dbReference>
<evidence type="ECO:0000256" key="5">
    <source>
        <dbReference type="ARBA" id="ARBA00022741"/>
    </source>
</evidence>
<dbReference type="GO" id="GO:0005524">
    <property type="term" value="F:ATP binding"/>
    <property type="evidence" value="ECO:0007669"/>
    <property type="project" value="UniProtKB-KW"/>
</dbReference>
<gene>
    <name evidence="15" type="ORF">H5P27_18560</name>
</gene>
<sequence length="699" mass="77679">MLGLIRFAKNHLTALFSGNAKPYLLLTAIGCTALSGTSFAEESDQKPLRIGYQSSPPYQIIGENGEIGGLALDLIEEIAERLDIELEWVYCPEPPDVHIPARDVDIWPVVTDLPHRRNYIHITKPIYQNSLGILSRSENPIKSPAETAGKKLAYYAREPSLTLVPKLMPQATPVPLPSHADAIRSVLTGESDAAFLWSTKSNSIEFKRAIDEFGQSSISFFVFPDTKLNCGIGADPLNPRAVQVVDQMREELRELVKDGSVQNVYFKYFLDPESEVSSYFYHDELELKNRRLTIAVVVLVTLFALLVVMAIFLRRSSRKAFEASKAKSEFLANMSHEFRTPLNGIMGMTQLAIQSTEDEEQKEMLQIVMQSADALLTIVNDILDLSKIESGRLVVENEPIELSNLVKTTVPFFELVAGQKGLKFETRISPFCPNVFVSDIVRLRQILFNLIGNAVKFTREGKVTVSIDTIRTEGTEYLLFDIKDTGVGIPESLFKEIFEAFNQADSSITRGYGGTGLGLTISKELALQLGGNVHVESVPQKGSVFSVLVPLVRVSEKSQSAPPIKELQPEPLTKQLEVLVVDDNSANLYTMKAALKLLKHKPTLVSNGADAVKLCKNRAFDLIFMDLQMPGMNGWETAREIRSSDTVSQPPIIAITASIFSNEAKEQVFQEMDGLIFKPFEMKELQVEIKRLTNSEATA</sequence>
<dbReference type="SUPFAM" id="SSF52172">
    <property type="entry name" value="CheY-like"/>
    <property type="match status" value="1"/>
</dbReference>
<dbReference type="InterPro" id="IPR004358">
    <property type="entry name" value="Sig_transdc_His_kin-like_C"/>
</dbReference>
<keyword evidence="5" id="KW-0547">Nucleotide-binding</keyword>
<dbReference type="InterPro" id="IPR001789">
    <property type="entry name" value="Sig_transdc_resp-reg_receiver"/>
</dbReference>
<dbReference type="SMART" id="SM00448">
    <property type="entry name" value="REC"/>
    <property type="match status" value="1"/>
</dbReference>
<dbReference type="AlphaFoldDB" id="A0A7X1B9C8"/>
<dbReference type="GO" id="GO:0000155">
    <property type="term" value="F:phosphorelay sensor kinase activity"/>
    <property type="evidence" value="ECO:0007669"/>
    <property type="project" value="InterPro"/>
</dbReference>
<dbReference type="Pfam" id="PF00497">
    <property type="entry name" value="SBP_bac_3"/>
    <property type="match status" value="1"/>
</dbReference>
<comment type="catalytic activity">
    <reaction evidence="1">
        <text>ATP + protein L-histidine = ADP + protein N-phospho-L-histidine.</text>
        <dbReference type="EC" id="2.7.13.3"/>
    </reaction>
</comment>
<dbReference type="InterPro" id="IPR036097">
    <property type="entry name" value="HisK_dim/P_sf"/>
</dbReference>
<evidence type="ECO:0000313" key="15">
    <source>
        <dbReference type="EMBL" id="MBC2608063.1"/>
    </source>
</evidence>
<dbReference type="InterPro" id="IPR003661">
    <property type="entry name" value="HisK_dim/P_dom"/>
</dbReference>
<dbReference type="PROSITE" id="PS50110">
    <property type="entry name" value="RESPONSE_REGULATORY"/>
    <property type="match status" value="1"/>
</dbReference>
<organism evidence="15 16">
    <name type="scientific">Pelagicoccus albus</name>
    <dbReference type="NCBI Taxonomy" id="415222"/>
    <lineage>
        <taxon>Bacteria</taxon>
        <taxon>Pseudomonadati</taxon>
        <taxon>Verrucomicrobiota</taxon>
        <taxon>Opitutia</taxon>
        <taxon>Puniceicoccales</taxon>
        <taxon>Pelagicoccaceae</taxon>
        <taxon>Pelagicoccus</taxon>
    </lineage>
</organism>
<feature type="domain" description="Response regulatory" evidence="14">
    <location>
        <begin position="577"/>
        <end position="693"/>
    </location>
</feature>
<dbReference type="Proteomes" id="UP000526501">
    <property type="component" value="Unassembled WGS sequence"/>
</dbReference>
<keyword evidence="4" id="KW-0808">Transferase</keyword>
<dbReference type="Gene3D" id="3.40.50.2300">
    <property type="match status" value="1"/>
</dbReference>
<accession>A0A7X1B9C8</accession>
<dbReference type="Gene3D" id="3.40.190.10">
    <property type="entry name" value="Periplasmic binding protein-like II"/>
    <property type="match status" value="2"/>
</dbReference>
<dbReference type="SMART" id="SM00388">
    <property type="entry name" value="HisKA"/>
    <property type="match status" value="1"/>
</dbReference>
<comment type="subunit">
    <text evidence="9">At low DSF concentrations, interacts with RpfF.</text>
</comment>
<dbReference type="Gene3D" id="3.30.565.10">
    <property type="entry name" value="Histidine kinase-like ATPase, C-terminal domain"/>
    <property type="match status" value="1"/>
</dbReference>
<dbReference type="InterPro" id="IPR003594">
    <property type="entry name" value="HATPase_dom"/>
</dbReference>
<keyword evidence="12" id="KW-0472">Membrane</keyword>
<proteinExistence type="predicted"/>
<dbReference type="EMBL" id="JACHVC010000013">
    <property type="protein sequence ID" value="MBC2608063.1"/>
    <property type="molecule type" value="Genomic_DNA"/>
</dbReference>
<name>A0A7X1B9C8_9BACT</name>
<dbReference type="SMART" id="SM00062">
    <property type="entry name" value="PBPb"/>
    <property type="match status" value="1"/>
</dbReference>
<feature type="modified residue" description="4-aspartylphosphate" evidence="11">
    <location>
        <position position="626"/>
    </location>
</feature>
<evidence type="ECO:0000256" key="8">
    <source>
        <dbReference type="ARBA" id="ARBA00023012"/>
    </source>
</evidence>
<comment type="caution">
    <text evidence="15">The sequence shown here is derived from an EMBL/GenBank/DDBJ whole genome shotgun (WGS) entry which is preliminary data.</text>
</comment>
<dbReference type="InterPro" id="IPR011006">
    <property type="entry name" value="CheY-like_superfamily"/>
</dbReference>
<dbReference type="RefSeq" id="WP_185661918.1">
    <property type="nucleotide sequence ID" value="NZ_CAWPOO010000013.1"/>
</dbReference>
<keyword evidence="16" id="KW-1185">Reference proteome</keyword>
<evidence type="ECO:0000256" key="9">
    <source>
        <dbReference type="ARBA" id="ARBA00064003"/>
    </source>
</evidence>
<feature type="domain" description="Histidine kinase" evidence="13">
    <location>
        <begin position="333"/>
        <end position="553"/>
    </location>
</feature>
<dbReference type="CDD" id="cd16922">
    <property type="entry name" value="HATPase_EvgS-ArcB-TorS-like"/>
    <property type="match status" value="1"/>
</dbReference>
<keyword evidence="6" id="KW-0418">Kinase</keyword>
<dbReference type="PROSITE" id="PS50109">
    <property type="entry name" value="HIS_KIN"/>
    <property type="match status" value="1"/>
</dbReference>
<keyword evidence="8" id="KW-0902">Two-component regulatory system</keyword>
<evidence type="ECO:0000259" key="14">
    <source>
        <dbReference type="PROSITE" id="PS50110"/>
    </source>
</evidence>
<feature type="transmembrane region" description="Helical" evidence="12">
    <location>
        <begin position="292"/>
        <end position="313"/>
    </location>
</feature>
<dbReference type="PANTHER" id="PTHR45339">
    <property type="entry name" value="HYBRID SIGNAL TRANSDUCTION HISTIDINE KINASE J"/>
    <property type="match status" value="1"/>
</dbReference>
<dbReference type="FunFam" id="1.10.287.130:FF:000002">
    <property type="entry name" value="Two-component osmosensing histidine kinase"/>
    <property type="match status" value="1"/>
</dbReference>
<dbReference type="EC" id="2.7.13.3" evidence="2"/>
<dbReference type="SUPFAM" id="SSF55874">
    <property type="entry name" value="ATPase domain of HSP90 chaperone/DNA topoisomerase II/histidine kinase"/>
    <property type="match status" value="1"/>
</dbReference>
<evidence type="ECO:0000313" key="16">
    <source>
        <dbReference type="Proteomes" id="UP000526501"/>
    </source>
</evidence>
<dbReference type="SUPFAM" id="SSF53850">
    <property type="entry name" value="Periplasmic binding protein-like II"/>
    <property type="match status" value="1"/>
</dbReference>
<keyword evidence="12" id="KW-0812">Transmembrane</keyword>
<evidence type="ECO:0000259" key="13">
    <source>
        <dbReference type="PROSITE" id="PS50109"/>
    </source>
</evidence>
<dbReference type="Gene3D" id="1.10.287.130">
    <property type="match status" value="1"/>
</dbReference>
<dbReference type="InterPro" id="IPR036890">
    <property type="entry name" value="HATPase_C_sf"/>
</dbReference>
<evidence type="ECO:0000256" key="4">
    <source>
        <dbReference type="ARBA" id="ARBA00022679"/>
    </source>
</evidence>
<evidence type="ECO:0000256" key="3">
    <source>
        <dbReference type="ARBA" id="ARBA00022553"/>
    </source>
</evidence>
<dbReference type="CDD" id="cd17546">
    <property type="entry name" value="REC_hyHK_CKI1_RcsC-like"/>
    <property type="match status" value="1"/>
</dbReference>
<protein>
    <recommendedName>
        <fullName evidence="10">Sensory/regulatory protein RpfC</fullName>
        <ecNumber evidence="2">2.7.13.3</ecNumber>
    </recommendedName>
</protein>
<dbReference type="PANTHER" id="PTHR45339:SF1">
    <property type="entry name" value="HYBRID SIGNAL TRANSDUCTION HISTIDINE KINASE J"/>
    <property type="match status" value="1"/>
</dbReference>
<dbReference type="Pfam" id="PF00072">
    <property type="entry name" value="Response_reg"/>
    <property type="match status" value="1"/>
</dbReference>
<dbReference type="InterPro" id="IPR005467">
    <property type="entry name" value="His_kinase_dom"/>
</dbReference>
<dbReference type="PRINTS" id="PR00344">
    <property type="entry name" value="BCTRLSENSOR"/>
</dbReference>
<dbReference type="SUPFAM" id="SSF47384">
    <property type="entry name" value="Homodimeric domain of signal transducing histidine kinase"/>
    <property type="match status" value="1"/>
</dbReference>